<keyword evidence="1" id="KW-0560">Oxidoreductase</keyword>
<name>A0A1M6V9N7_9ACTN</name>
<dbReference type="EMBL" id="FQZK01000033">
    <property type="protein sequence ID" value="SHK78075.1"/>
    <property type="molecule type" value="Genomic_DNA"/>
</dbReference>
<evidence type="ECO:0000256" key="1">
    <source>
        <dbReference type="ARBA" id="ARBA00023002"/>
    </source>
</evidence>
<dbReference type="InterPro" id="IPR050493">
    <property type="entry name" value="FAD-dep_Monooxygenase_BioMet"/>
</dbReference>
<dbReference type="PANTHER" id="PTHR13789">
    <property type="entry name" value="MONOOXYGENASE"/>
    <property type="match status" value="1"/>
</dbReference>
<dbReference type="Gene3D" id="3.50.50.60">
    <property type="entry name" value="FAD/NAD(P)-binding domain"/>
    <property type="match status" value="1"/>
</dbReference>
<dbReference type="PANTHER" id="PTHR13789:SF309">
    <property type="entry name" value="PUTATIVE (AFU_ORTHOLOGUE AFUA_6G14510)-RELATED"/>
    <property type="match status" value="1"/>
</dbReference>
<evidence type="ECO:0000259" key="3">
    <source>
        <dbReference type="Pfam" id="PF01494"/>
    </source>
</evidence>
<evidence type="ECO:0000313" key="5">
    <source>
        <dbReference type="Proteomes" id="UP000184452"/>
    </source>
</evidence>
<keyword evidence="2" id="KW-0503">Monooxygenase</keyword>
<dbReference type="PRINTS" id="PR00420">
    <property type="entry name" value="RNGMNOXGNASE"/>
</dbReference>
<reference evidence="4 5" key="1">
    <citation type="submission" date="2016-11" db="EMBL/GenBank/DDBJ databases">
        <authorList>
            <person name="Jaros S."/>
            <person name="Januszkiewicz K."/>
            <person name="Wedrychowicz H."/>
        </authorList>
    </citation>
    <scope>NUCLEOTIDE SEQUENCE [LARGE SCALE GENOMIC DNA]</scope>
    <source>
        <strain evidence="4 5">CGMCC 4.5723</strain>
    </source>
</reference>
<dbReference type="STRING" id="758803.SAMN05421803_13315"/>
<dbReference type="RefSeq" id="WP_073384045.1">
    <property type="nucleotide sequence ID" value="NZ_FQZK01000033.1"/>
</dbReference>
<dbReference type="InterPro" id="IPR036188">
    <property type="entry name" value="FAD/NAD-bd_sf"/>
</dbReference>
<protein>
    <submittedName>
        <fullName evidence="4">2-polyprenyl-6-methoxyphenol hydroxylase</fullName>
    </submittedName>
</protein>
<accession>A0A1M6V9N7</accession>
<proteinExistence type="predicted"/>
<dbReference type="GO" id="GO:0004497">
    <property type="term" value="F:monooxygenase activity"/>
    <property type="evidence" value="ECO:0007669"/>
    <property type="project" value="UniProtKB-KW"/>
</dbReference>
<dbReference type="OrthoDB" id="9782160at2"/>
<gene>
    <name evidence="4" type="ORF">SAMN05421803_13315</name>
</gene>
<dbReference type="GO" id="GO:0071949">
    <property type="term" value="F:FAD binding"/>
    <property type="evidence" value="ECO:0007669"/>
    <property type="project" value="InterPro"/>
</dbReference>
<organism evidence="4 5">
    <name type="scientific">Nocardiopsis flavescens</name>
    <dbReference type="NCBI Taxonomy" id="758803"/>
    <lineage>
        <taxon>Bacteria</taxon>
        <taxon>Bacillati</taxon>
        <taxon>Actinomycetota</taxon>
        <taxon>Actinomycetes</taxon>
        <taxon>Streptosporangiales</taxon>
        <taxon>Nocardiopsidaceae</taxon>
        <taxon>Nocardiopsis</taxon>
    </lineage>
</organism>
<dbReference type="Proteomes" id="UP000184452">
    <property type="component" value="Unassembled WGS sequence"/>
</dbReference>
<dbReference type="SUPFAM" id="SSF51905">
    <property type="entry name" value="FAD/NAD(P)-binding domain"/>
    <property type="match status" value="1"/>
</dbReference>
<dbReference type="InterPro" id="IPR002938">
    <property type="entry name" value="FAD-bd"/>
</dbReference>
<dbReference type="Pfam" id="PF01494">
    <property type="entry name" value="FAD_binding_3"/>
    <property type="match status" value="1"/>
</dbReference>
<dbReference type="AlphaFoldDB" id="A0A1M6V9N7"/>
<feature type="domain" description="FAD-binding" evidence="3">
    <location>
        <begin position="5"/>
        <end position="351"/>
    </location>
</feature>
<evidence type="ECO:0000313" key="4">
    <source>
        <dbReference type="EMBL" id="SHK78075.1"/>
    </source>
</evidence>
<evidence type="ECO:0000256" key="2">
    <source>
        <dbReference type="ARBA" id="ARBA00023033"/>
    </source>
</evidence>
<sequence>MGRLTATVVGGGIAGMAAATALARAGWSTTVLEGRGGGSEVGAGLATTRNGAAALRALGLDDGLVGSLGHETVATGFRDTAGRPILLIPDDLEEVRRTVTVQGFHRRRLHAALERAARDAGAEVVRGARVSNLTAGTPGGPRATASWRDPATGAVLCAESDLVVGADGMWSAVRGVLFPGVVPVYSGSTSWRAIVRDTGHDGRLAEYWGPGAEFGVVRVSGDELYWYGYVRAPEGAAVRDEHATALARFAGWAPEVTALIERTDPADLMRHDVHHLRGGVPAYVRGRAVLVGDAAHAALPTMGQGTATALEDAVALGDLVAAPVAGGGDQAAALARFDAVRRPRCRAIARQAEAVAKLGADLGGGWRQTARNALLRRVPARTLARAGAWFVDWEPQAPGGRTARP</sequence>
<keyword evidence="5" id="KW-1185">Reference proteome</keyword>